<evidence type="ECO:0000256" key="3">
    <source>
        <dbReference type="ARBA" id="ARBA00022741"/>
    </source>
</evidence>
<proteinExistence type="predicted"/>
<gene>
    <name evidence="9" type="ORF">SBAD_LOCUS5846</name>
</gene>
<dbReference type="GO" id="GO:0005634">
    <property type="term" value="C:nucleus"/>
    <property type="evidence" value="ECO:0007669"/>
    <property type="project" value="TreeGrafter"/>
</dbReference>
<protein>
    <submittedName>
        <fullName evidence="11">Protein kinase domain-containing protein</fullName>
    </submittedName>
</protein>
<dbReference type="PROSITE" id="PS50011">
    <property type="entry name" value="PROTEIN_KINASE_DOM"/>
    <property type="match status" value="1"/>
</dbReference>
<dbReference type="SMART" id="SM00220">
    <property type="entry name" value="S_TKc"/>
    <property type="match status" value="1"/>
</dbReference>
<keyword evidence="3 7" id="KW-0547">Nucleotide-binding</keyword>
<dbReference type="PANTHER" id="PTHR14030:SF4">
    <property type="entry name" value="BUB1 KINASE, ISOFORM A-RELATED"/>
    <property type="match status" value="1"/>
</dbReference>
<reference evidence="11" key="1">
    <citation type="submission" date="2016-06" db="UniProtKB">
        <authorList>
            <consortium name="WormBaseParasite"/>
        </authorList>
    </citation>
    <scope>IDENTIFICATION</scope>
</reference>
<evidence type="ECO:0000313" key="9">
    <source>
        <dbReference type="EMBL" id="VDP08461.1"/>
    </source>
</evidence>
<keyword evidence="2" id="KW-0158">Chromosome</keyword>
<dbReference type="WBParaSite" id="SBAD_0000607901-mRNA-1">
    <property type="protein sequence ID" value="SBAD_0000607901-mRNA-1"/>
    <property type="gene ID" value="SBAD_0000607901"/>
</dbReference>
<keyword evidence="5 7" id="KW-0067">ATP-binding</keyword>
<dbReference type="InterPro" id="IPR008271">
    <property type="entry name" value="Ser/Thr_kinase_AS"/>
</dbReference>
<feature type="binding site" evidence="7">
    <location>
        <position position="313"/>
    </location>
    <ligand>
        <name>ATP</name>
        <dbReference type="ChEBI" id="CHEBI:30616"/>
    </ligand>
</feature>
<keyword evidence="6" id="KW-0137">Centromere</keyword>
<evidence type="ECO:0000256" key="2">
    <source>
        <dbReference type="ARBA" id="ARBA00022454"/>
    </source>
</evidence>
<dbReference type="Proteomes" id="UP000270296">
    <property type="component" value="Unassembled WGS sequence"/>
</dbReference>
<dbReference type="AlphaFoldDB" id="A0A183IQE9"/>
<dbReference type="GO" id="GO:0005524">
    <property type="term" value="F:ATP binding"/>
    <property type="evidence" value="ECO:0007669"/>
    <property type="project" value="UniProtKB-UniRule"/>
</dbReference>
<dbReference type="SUPFAM" id="SSF56112">
    <property type="entry name" value="Protein kinase-like (PK-like)"/>
    <property type="match status" value="1"/>
</dbReference>
<evidence type="ECO:0000256" key="6">
    <source>
        <dbReference type="ARBA" id="ARBA00023328"/>
    </source>
</evidence>
<dbReference type="GO" id="GO:0000776">
    <property type="term" value="C:kinetochore"/>
    <property type="evidence" value="ECO:0007669"/>
    <property type="project" value="UniProtKB-KW"/>
</dbReference>
<accession>A0A183IQE9</accession>
<evidence type="ECO:0000313" key="10">
    <source>
        <dbReference type="Proteomes" id="UP000270296"/>
    </source>
</evidence>
<dbReference type="InterPro" id="IPR015661">
    <property type="entry name" value="Bub1/Mad3"/>
</dbReference>
<reference evidence="9 10" key="2">
    <citation type="submission" date="2018-11" db="EMBL/GenBank/DDBJ databases">
        <authorList>
            <consortium name="Pathogen Informatics"/>
        </authorList>
    </citation>
    <scope>NUCLEOTIDE SEQUENCE [LARGE SCALE GENOMIC DNA]</scope>
</reference>
<dbReference type="Gene3D" id="1.10.510.10">
    <property type="entry name" value="Transferase(Phosphotransferase) domain 1"/>
    <property type="match status" value="1"/>
</dbReference>
<dbReference type="InterPro" id="IPR000719">
    <property type="entry name" value="Prot_kinase_dom"/>
</dbReference>
<keyword evidence="10" id="KW-1185">Reference proteome</keyword>
<dbReference type="InterPro" id="IPR011009">
    <property type="entry name" value="Kinase-like_dom_sf"/>
</dbReference>
<dbReference type="GO" id="GO:0007094">
    <property type="term" value="P:mitotic spindle assembly checkpoint signaling"/>
    <property type="evidence" value="ECO:0007669"/>
    <property type="project" value="InterPro"/>
</dbReference>
<dbReference type="GO" id="GO:0004672">
    <property type="term" value="F:protein kinase activity"/>
    <property type="evidence" value="ECO:0007669"/>
    <property type="project" value="InterPro"/>
</dbReference>
<organism evidence="11">
    <name type="scientific">Soboliphyme baturini</name>
    <dbReference type="NCBI Taxonomy" id="241478"/>
    <lineage>
        <taxon>Eukaryota</taxon>
        <taxon>Metazoa</taxon>
        <taxon>Ecdysozoa</taxon>
        <taxon>Nematoda</taxon>
        <taxon>Enoplea</taxon>
        <taxon>Dorylaimia</taxon>
        <taxon>Dioctophymatida</taxon>
        <taxon>Dioctophymatoidea</taxon>
        <taxon>Soboliphymatidae</taxon>
        <taxon>Soboliphyme</taxon>
    </lineage>
</organism>
<dbReference type="PANTHER" id="PTHR14030">
    <property type="entry name" value="MITOTIC CHECKPOINT SERINE/THREONINE-PROTEIN KINASE BUB1"/>
    <property type="match status" value="1"/>
</dbReference>
<dbReference type="GO" id="GO:0051754">
    <property type="term" value="P:meiotic sister chromatid cohesion, centromeric"/>
    <property type="evidence" value="ECO:0007669"/>
    <property type="project" value="TreeGrafter"/>
</dbReference>
<name>A0A183IQE9_9BILA</name>
<dbReference type="PROSITE" id="PS00108">
    <property type="entry name" value="PROTEIN_KINASE_ST"/>
    <property type="match status" value="1"/>
</dbReference>
<evidence type="ECO:0000256" key="5">
    <source>
        <dbReference type="ARBA" id="ARBA00022840"/>
    </source>
</evidence>
<evidence type="ECO:0000256" key="7">
    <source>
        <dbReference type="PROSITE-ProRule" id="PRU10141"/>
    </source>
</evidence>
<dbReference type="Pfam" id="PF00069">
    <property type="entry name" value="Pkinase"/>
    <property type="match status" value="1"/>
</dbReference>
<sequence>MLEATRVYRLGHEAHAQPAEKLQRAYAEFLARNGIEAENRTSTFLNTFTSPFLGYRKEPMRFGVAPRHNMCDKPAVTKRPLTGTNETVSALLPDLSMSRLTIGEATFAKSLVASQKLQLRSTPSCHSGIVVKPSTTPFDIKNATSFYRSESVAAAASTRIPQLQMGVTINAPVADDDMNGSASKPPISNLFDGNDTKQKYGVRKSEMFAEPPEFEDDGQDLDKTGYGLQEDINSTINPWDPSLVEKLLGKVRRLQTKSGHFHVLPQLLPRISTGTSLLLDAKTFVVEQLIGKGAFANIYLCTLKHTSEKIALKVQKPGCPWEQYISETIFCRIKQKNLDLVENGFAWIKDAYVFSNGSMMTMEYFEHQTLLHLVNRYRLRGQSMKEPIVAYLALEMLKLLDALRAIDVIHADIKPDNFVFVRPPAFLEGTDVNDVDFVQLPVSCIKLIDFGRSIDMSLLPPGSSFTGVVHTSNFVCCEMQDGRPWTYQTDYFGLLGTICVLIDGKYMTTFKLKAEGKWKSTVSIQRSWNAELWLRLFSSLLNIPSCVEQPDLGGFITDFSKFLNQTVRCSYCDWMSELRKLKKILA</sequence>
<keyword evidence="4" id="KW-0995">Kinetochore</keyword>
<evidence type="ECO:0000256" key="1">
    <source>
        <dbReference type="ARBA" id="ARBA00004629"/>
    </source>
</evidence>
<evidence type="ECO:0000259" key="8">
    <source>
        <dbReference type="PROSITE" id="PS50011"/>
    </source>
</evidence>
<dbReference type="EMBL" id="UZAM01009295">
    <property type="protein sequence ID" value="VDP08461.1"/>
    <property type="molecule type" value="Genomic_DNA"/>
</dbReference>
<feature type="domain" description="Protein kinase" evidence="8">
    <location>
        <begin position="284"/>
        <end position="586"/>
    </location>
</feature>
<evidence type="ECO:0000256" key="4">
    <source>
        <dbReference type="ARBA" id="ARBA00022838"/>
    </source>
</evidence>
<dbReference type="OrthoDB" id="248495at2759"/>
<dbReference type="PROSITE" id="PS00107">
    <property type="entry name" value="PROTEIN_KINASE_ATP"/>
    <property type="match status" value="1"/>
</dbReference>
<dbReference type="GO" id="GO:0032991">
    <property type="term" value="C:protein-containing complex"/>
    <property type="evidence" value="ECO:0007669"/>
    <property type="project" value="UniProtKB-ARBA"/>
</dbReference>
<evidence type="ECO:0000313" key="11">
    <source>
        <dbReference type="WBParaSite" id="SBAD_0000607901-mRNA-1"/>
    </source>
</evidence>
<dbReference type="InterPro" id="IPR017441">
    <property type="entry name" value="Protein_kinase_ATP_BS"/>
</dbReference>
<comment type="subcellular location">
    <subcellularLocation>
        <location evidence="1">Chromosome</location>
        <location evidence="1">Centromere</location>
        <location evidence="1">Kinetochore</location>
    </subcellularLocation>
</comment>